<dbReference type="PRINTS" id="PR00449">
    <property type="entry name" value="RASTRNSFRMNG"/>
</dbReference>
<dbReference type="OMA" id="MQTIESD"/>
<dbReference type="NCBIfam" id="TIGR00231">
    <property type="entry name" value="small_GTP"/>
    <property type="match status" value="1"/>
</dbReference>
<gene>
    <name evidence="2" type="primary">RABX24</name>
</gene>
<dbReference type="SMART" id="SM00173">
    <property type="entry name" value="RAS"/>
    <property type="match status" value="1"/>
</dbReference>
<dbReference type="PROSITE" id="PS51421">
    <property type="entry name" value="RAS"/>
    <property type="match status" value="1"/>
</dbReference>
<dbReference type="Pfam" id="PF00071">
    <property type="entry name" value="Ras"/>
    <property type="match status" value="1"/>
</dbReference>
<dbReference type="PROSITE" id="PS51419">
    <property type="entry name" value="RAB"/>
    <property type="match status" value="1"/>
</dbReference>
<dbReference type="PANTHER" id="PTHR47979">
    <property type="entry name" value="DRAB11-RELATED"/>
    <property type="match status" value="1"/>
</dbReference>
<dbReference type="InterPro" id="IPR027417">
    <property type="entry name" value="P-loop_NTPase"/>
</dbReference>
<dbReference type="AlphaFoldDB" id="E1CB43"/>
<dbReference type="SUPFAM" id="SSF52540">
    <property type="entry name" value="P-loop containing nucleoside triphosphate hydrolases"/>
    <property type="match status" value="1"/>
</dbReference>
<dbReference type="InterPro" id="IPR005225">
    <property type="entry name" value="Small_GTP-bd"/>
</dbReference>
<accession>E1CB43</accession>
<name>E1CB43_TETTH</name>
<dbReference type="InterPro" id="IPR050209">
    <property type="entry name" value="Rab_GTPases_membrane_traffic"/>
</dbReference>
<dbReference type="Gene3D" id="3.40.50.300">
    <property type="entry name" value="P-loop containing nucleotide triphosphate hydrolases"/>
    <property type="match status" value="1"/>
</dbReference>
<proteinExistence type="evidence at transcript level"/>
<dbReference type="SMART" id="SM00174">
    <property type="entry name" value="RHO"/>
    <property type="match status" value="1"/>
</dbReference>
<dbReference type="GO" id="GO:0005525">
    <property type="term" value="F:GTP binding"/>
    <property type="evidence" value="ECO:0007669"/>
    <property type="project" value="InterPro"/>
</dbReference>
<dbReference type="SMART" id="SM00175">
    <property type="entry name" value="RAB"/>
    <property type="match status" value="1"/>
</dbReference>
<organism evidence="2">
    <name type="scientific">Tetrahymena thermophila</name>
    <dbReference type="NCBI Taxonomy" id="5911"/>
    <lineage>
        <taxon>Eukaryota</taxon>
        <taxon>Sar</taxon>
        <taxon>Alveolata</taxon>
        <taxon>Ciliophora</taxon>
        <taxon>Intramacronucleata</taxon>
        <taxon>Oligohymenophorea</taxon>
        <taxon>Hymenostomatida</taxon>
        <taxon>Tetrahymenina</taxon>
        <taxon>Tetrahymenidae</taxon>
        <taxon>Tetrahymena</taxon>
    </lineage>
</organism>
<dbReference type="FunFam" id="3.40.50.300:FF:001329">
    <property type="entry name" value="Small GTP-binding protein, putative"/>
    <property type="match status" value="1"/>
</dbReference>
<sequence length="189" mass="21686">MSQISQPQQNQKEQYDFMVKVVLVGDEGVGKTQISRRIAGLQYNEKHTPTIGVDFKVKTMQVGNNIMKFQVWDTAGIPKYRVSNKAQYSGAAAVIVIFSFNDLQSFESVEKWIQEINFENQDSQIVRVLVGNKCDFQKEGRYATPMAAEQLAKRNNMEYIEVSAKENHNVRELFQLVGQQIYKELIDPQ</sequence>
<comment type="similarity">
    <text evidence="1">Belongs to the small GTPase superfamily. Rab family.</text>
</comment>
<protein>
    <submittedName>
        <fullName evidence="2">Rab-family small GTPase RabX24</fullName>
    </submittedName>
</protein>
<dbReference type="GO" id="GO:0003924">
    <property type="term" value="F:GTPase activity"/>
    <property type="evidence" value="ECO:0007669"/>
    <property type="project" value="InterPro"/>
</dbReference>
<evidence type="ECO:0000256" key="1">
    <source>
        <dbReference type="ARBA" id="ARBA00006270"/>
    </source>
</evidence>
<dbReference type="EMBL" id="AB365953">
    <property type="protein sequence ID" value="BAJ21333.1"/>
    <property type="molecule type" value="mRNA"/>
</dbReference>
<dbReference type="InterPro" id="IPR001806">
    <property type="entry name" value="Small_GTPase"/>
</dbReference>
<evidence type="ECO:0000313" key="2">
    <source>
        <dbReference type="EMBL" id="BAJ21333.1"/>
    </source>
</evidence>
<dbReference type="CDD" id="cd00154">
    <property type="entry name" value="Rab"/>
    <property type="match status" value="1"/>
</dbReference>
<reference evidence="2" key="1">
    <citation type="journal article" date="2010" name="J. Eukaryot. Microbiol.">
        <title>Marked amplification and diversification of products of ras genes from rat brain, Rab GTPases, in the ciliates Tetrahymena thermophila and Paramecium tetraurelia.</title>
        <authorList>
            <person name="Saito-Nakano Y."/>
            <person name="Nakahara T."/>
            <person name="Nakano K."/>
            <person name="Nozaki T."/>
            <person name="Numata O."/>
        </authorList>
    </citation>
    <scope>NUCLEOTIDE SEQUENCE</scope>
</reference>